<dbReference type="Gene3D" id="3.40.630.10">
    <property type="entry name" value="Zn peptidases"/>
    <property type="match status" value="1"/>
</dbReference>
<feature type="region of interest" description="Disordered" evidence="8">
    <location>
        <begin position="1352"/>
        <end position="1403"/>
    </location>
</feature>
<feature type="compositionally biased region" description="Acidic residues" evidence="8">
    <location>
        <begin position="1095"/>
        <end position="1111"/>
    </location>
</feature>
<evidence type="ECO:0000259" key="9">
    <source>
        <dbReference type="PROSITE" id="PS52035"/>
    </source>
</evidence>
<evidence type="ECO:0000256" key="5">
    <source>
        <dbReference type="ARBA" id="ARBA00029302"/>
    </source>
</evidence>
<comment type="subcellular location">
    <subcellularLocation>
        <location evidence="2">Cytoplasm</location>
        <location evidence="2">Cytosol</location>
    </subcellularLocation>
</comment>
<evidence type="ECO:0000256" key="8">
    <source>
        <dbReference type="SAM" id="MobiDB-lite"/>
    </source>
</evidence>
<dbReference type="PROSITE" id="PS52035">
    <property type="entry name" value="PEPTIDASE_M14"/>
    <property type="match status" value="1"/>
</dbReference>
<dbReference type="Pfam" id="PF18027">
    <property type="entry name" value="Pepdidase_M14_N"/>
    <property type="match status" value="1"/>
</dbReference>
<evidence type="ECO:0000256" key="7">
    <source>
        <dbReference type="SAM" id="Coils"/>
    </source>
</evidence>
<evidence type="ECO:0000256" key="6">
    <source>
        <dbReference type="PROSITE-ProRule" id="PRU01379"/>
    </source>
</evidence>
<feature type="compositionally biased region" description="Polar residues" evidence="8">
    <location>
        <begin position="1064"/>
        <end position="1074"/>
    </location>
</feature>
<dbReference type="PANTHER" id="PTHR12756:SF4">
    <property type="entry name" value="PEPTIDASE M14 CARBOXYPEPTIDASE A DOMAIN-CONTAINING PROTEIN"/>
    <property type="match status" value="1"/>
</dbReference>
<evidence type="ECO:0000313" key="10">
    <source>
        <dbReference type="EMBL" id="CAK8676563.1"/>
    </source>
</evidence>
<comment type="caution">
    <text evidence="10">The sequence shown here is derived from an EMBL/GenBank/DDBJ whole genome shotgun (WGS) entry which is preliminary data.</text>
</comment>
<dbReference type="EMBL" id="CAWYQH010000035">
    <property type="protein sequence ID" value="CAK8676563.1"/>
    <property type="molecule type" value="Genomic_DNA"/>
</dbReference>
<dbReference type="SUPFAM" id="SSF53187">
    <property type="entry name" value="Zn-dependent exopeptidases"/>
    <property type="match status" value="1"/>
</dbReference>
<dbReference type="Pfam" id="PF00246">
    <property type="entry name" value="Peptidase_M14"/>
    <property type="match status" value="1"/>
</dbReference>
<dbReference type="Gene3D" id="2.60.40.3120">
    <property type="match status" value="1"/>
</dbReference>
<feature type="compositionally biased region" description="Polar residues" evidence="8">
    <location>
        <begin position="1358"/>
        <end position="1372"/>
    </location>
</feature>
<dbReference type="PANTHER" id="PTHR12756">
    <property type="entry name" value="CYTOSOLIC CARBOXYPEPTIDASE"/>
    <property type="match status" value="1"/>
</dbReference>
<keyword evidence="7" id="KW-0175">Coiled coil</keyword>
<feature type="domain" description="Peptidase M14" evidence="9">
    <location>
        <begin position="612"/>
        <end position="924"/>
    </location>
</feature>
<feature type="region of interest" description="Disordered" evidence="8">
    <location>
        <begin position="1627"/>
        <end position="1667"/>
    </location>
</feature>
<comment type="cofactor">
    <cofactor evidence="1">
        <name>Zn(2+)</name>
        <dbReference type="ChEBI" id="CHEBI:29105"/>
    </cofactor>
</comment>
<dbReference type="InterPro" id="IPR050821">
    <property type="entry name" value="Cytosolic_carboxypeptidase"/>
</dbReference>
<feature type="coiled-coil region" evidence="7">
    <location>
        <begin position="1203"/>
        <end position="1233"/>
    </location>
</feature>
<feature type="compositionally biased region" description="Polar residues" evidence="8">
    <location>
        <begin position="1593"/>
        <end position="1602"/>
    </location>
</feature>
<sequence>MAFETKTKASFSDIISFCNETKSERGHSPLGNRSDVNIDTISLRSKSPINFTCERTWSSPIHKEALEFSTKKHFAVLNMIAEKNWKLNLRSKIETDLSDQVQQALAPVVSTQKKWSEKKKADRQKNMQIFKFNGLQQHKISPRFSHDSGGGSFKYIDANYLPQHRILAGGGDPFYPKDVIPRSLANIRLPRRNGLPSHAMYGLEDMSRMQKHASNIRGGLDVTLLDSHPNINFLSLPKPEGGPNGLRPLIPNVITYSGISLPNYGVNRRCFQMYTKEGMNNILSSRTRRGKLTHIGQGKYMDKRGVIISRLGPFWPQGYGPVCQCPEFISACPKDEKLVPVLVLDKQKNSPDNGVPASNTMNIATSGNNLCLTKSKTTVGRSDTVHNNQSSQSSYQYNHHATSQASPRDSLIGSTTSTVGLRQGHDPIGRQQGHGNNPGNKQAWRGKPVIYDSERSSRTPLPHSVPDGMDESLVFESRFESGNLRQVRRIAEHEYELVLRTDMYTNRHTQWYYFRIQKAKPRCKYKINIINFLKKDSLYNYGMKPLIYSEKLASSQGLGWHRSGESIKYAAWSNSTRNAILSLDLQYYCLEFEVSFDWDEAEGDTIYLAHCYPYTYSDLRRHLDQMMTNPEVSQHVKKEVLCETTAGNACFLLTITEFPDREKDKYKDFHQGKRGVVITARVHPGESQASWMMKGVLDYLTSNHPSATQLREKFVFKIVPMLNPDGVIVGNYRTSLSARDLNRNYRHPKQTAFPTVWYTKQMVDQFNKDHPIVLYCDLHGHSRKHMVFMYGCERKAFYNKPKKTSVNVSQPDHIFPPYCNQLEYDCDDSLGETRDFVEERLFPWLMHRLAPTRFAFHETKFAVRKTKESTGRVVMFRQMGIWNSFTLEASFSGTKLSEANGRHFNIDDFQLIGRKLCDCVLEYSRVCEDPIAKSRAVVDMTRDITQQLMLRRNMSINAAPAPALKQPLTADGKTVEDGFAVSSGDNIANGSSSVKGKLGVSRRLTQNIGPGKDKQVDQQNIRLNIQQAGASNVNKNGVIANHVSKPIRASKNPGSDSDVDETQDAVTRSNRSETQNLDMNCLRLLKNLNIHDMELESETSSESNSDSEPELPTDSSARGKGRRIQANSGGARKKKRKKRQQKFGKSVSAPSNIQPSQGMSKKMTEESSSKDARSKQSSYPGFVNKYANRSNGGIPIFAQERIKERAARRLAELKLAEEDRKQQESQLRQQLLMSGIQDGPNVDYEIPVSTADQVDNDGYSEICGVRYKVGNQPRRVHYMLYNPYRGQSPDSNESRQRMVTMRFSPPNQLRHNRTHDASQPVQWKLKNEQDLYTPYRVQAPAGRLSNQRGLSSLAEMSGDTSPGSPTEPLSSHSSERLSDDEKLDMDDNDVVYQDGNSPAGGERFEPRSVVVPLQKYNLAFKMYKKPWNQKPNLTSAIQRRPPPVVEYQDVPVPTSKEQEVVGELDSTICHPNVSELFLPPSMDEAEVMTAHMRYPGQVHRVEAMRPLPRGRTISRGPPMVFGEPVVMNQKPLENGQGFLPQQLPSNGNLEKSLVRSTSFQGHKRSNQLQVRHHQVSAENFKHQSGEEGEATETKSFQTNFSTGGDHVKLTGTNSENNQFFMPRFVAIAPPRGSHTSEENDASAKGNLTDRTSKRIDHEPSPQPFTVR</sequence>
<dbReference type="InterPro" id="IPR000834">
    <property type="entry name" value="Peptidase_M14"/>
</dbReference>
<feature type="compositionally biased region" description="Basic and acidic residues" evidence="8">
    <location>
        <begin position="1162"/>
        <end position="1174"/>
    </location>
</feature>
<evidence type="ECO:0000256" key="1">
    <source>
        <dbReference type="ARBA" id="ARBA00001947"/>
    </source>
</evidence>
<feature type="compositionally biased region" description="Polar residues" evidence="8">
    <location>
        <begin position="401"/>
        <end position="420"/>
    </location>
</feature>
<dbReference type="InterPro" id="IPR040626">
    <property type="entry name" value="Pepdidase_M14_N"/>
</dbReference>
<feature type="region of interest" description="Disordered" evidence="8">
    <location>
        <begin position="1042"/>
        <end position="1074"/>
    </location>
</feature>
<evidence type="ECO:0000256" key="4">
    <source>
        <dbReference type="ARBA" id="ARBA00022645"/>
    </source>
</evidence>
<feature type="compositionally biased region" description="Low complexity" evidence="8">
    <location>
        <begin position="386"/>
        <end position="400"/>
    </location>
</feature>
<evidence type="ECO:0000256" key="3">
    <source>
        <dbReference type="ARBA" id="ARBA00005988"/>
    </source>
</evidence>
<feature type="active site" description="Proton donor/acceptor" evidence="6">
    <location>
        <position position="888"/>
    </location>
</feature>
<feature type="compositionally biased region" description="Basic and acidic residues" evidence="8">
    <location>
        <begin position="1650"/>
        <end position="1659"/>
    </location>
</feature>
<feature type="region of interest" description="Disordered" evidence="8">
    <location>
        <begin position="1579"/>
        <end position="1605"/>
    </location>
</feature>
<keyword evidence="4" id="KW-0121">Carboxypeptidase</keyword>
<feature type="compositionally biased region" description="Polar residues" evidence="8">
    <location>
        <begin position="1148"/>
        <end position="1158"/>
    </location>
</feature>
<comment type="similarity">
    <text evidence="3 6">Belongs to the peptidase M14 family.</text>
</comment>
<gene>
    <name evidence="10" type="ORF">CVLEPA_LOCUS6022</name>
</gene>
<keyword evidence="4" id="KW-0645">Protease</keyword>
<evidence type="ECO:0000256" key="2">
    <source>
        <dbReference type="ARBA" id="ARBA00004514"/>
    </source>
</evidence>
<keyword evidence="4" id="KW-0378">Hydrolase</keyword>
<dbReference type="Proteomes" id="UP001642483">
    <property type="component" value="Unassembled WGS sequence"/>
</dbReference>
<reference evidence="10 11" key="1">
    <citation type="submission" date="2024-02" db="EMBL/GenBank/DDBJ databases">
        <authorList>
            <person name="Daric V."/>
            <person name="Darras S."/>
        </authorList>
    </citation>
    <scope>NUCLEOTIDE SEQUENCE [LARGE SCALE GENOMIC DNA]</scope>
</reference>
<feature type="region of interest" description="Disordered" evidence="8">
    <location>
        <begin position="1095"/>
        <end position="1186"/>
    </location>
</feature>
<accession>A0ABP0FEP3</accession>
<proteinExistence type="inferred from homology"/>
<organism evidence="10 11">
    <name type="scientific">Clavelina lepadiformis</name>
    <name type="common">Light-bulb sea squirt</name>
    <name type="synonym">Ascidia lepadiformis</name>
    <dbReference type="NCBI Taxonomy" id="159417"/>
    <lineage>
        <taxon>Eukaryota</taxon>
        <taxon>Metazoa</taxon>
        <taxon>Chordata</taxon>
        <taxon>Tunicata</taxon>
        <taxon>Ascidiacea</taxon>
        <taxon>Aplousobranchia</taxon>
        <taxon>Clavelinidae</taxon>
        <taxon>Clavelina</taxon>
    </lineage>
</organism>
<comment type="catalytic activity">
    <reaction evidence="5">
        <text>(L-glutamyl)(n+1)-gamma-L-glutamyl-L-glutamyl-[protein] + H2O = (L-glutamyl)(n)-gamma-L-glutamyl-L-glutamyl-[protein] + L-glutamate</text>
        <dbReference type="Rhea" id="RHEA:60004"/>
        <dbReference type="Rhea" id="RHEA-COMP:15519"/>
        <dbReference type="Rhea" id="RHEA-COMP:15675"/>
        <dbReference type="ChEBI" id="CHEBI:15377"/>
        <dbReference type="ChEBI" id="CHEBI:29985"/>
        <dbReference type="ChEBI" id="CHEBI:143623"/>
    </reaction>
    <physiologicalReaction direction="left-to-right" evidence="5">
        <dbReference type="Rhea" id="RHEA:60005"/>
    </physiologicalReaction>
</comment>
<protein>
    <recommendedName>
        <fullName evidence="9">Peptidase M14 domain-containing protein</fullName>
    </recommendedName>
</protein>
<feature type="compositionally biased region" description="Basic residues" evidence="8">
    <location>
        <begin position="1131"/>
        <end position="1142"/>
    </location>
</feature>
<name>A0ABP0FEP3_CLALP</name>
<feature type="region of interest" description="Disordered" evidence="8">
    <location>
        <begin position="380"/>
        <end position="445"/>
    </location>
</feature>
<evidence type="ECO:0000313" key="11">
    <source>
        <dbReference type="Proteomes" id="UP001642483"/>
    </source>
</evidence>
<keyword evidence="11" id="KW-1185">Reference proteome</keyword>